<reference evidence="4 5" key="1">
    <citation type="submission" date="2018-04" db="EMBL/GenBank/DDBJ databases">
        <title>Sphingobacterium cortibacter sp. nov.</title>
        <authorList>
            <person name="Li Y."/>
        </authorList>
    </citation>
    <scope>NUCLEOTIDE SEQUENCE [LARGE SCALE GENOMIC DNA]</scope>
    <source>
        <strain evidence="4 5">2c-3</strain>
    </source>
</reference>
<evidence type="ECO:0000256" key="1">
    <source>
        <dbReference type="PROSITE-ProRule" id="PRU00169"/>
    </source>
</evidence>
<evidence type="ECO:0000259" key="3">
    <source>
        <dbReference type="PROSITE" id="PS50930"/>
    </source>
</evidence>
<keyword evidence="4" id="KW-0238">DNA-binding</keyword>
<dbReference type="Gene3D" id="2.40.50.1020">
    <property type="entry name" value="LytTr DNA-binding domain"/>
    <property type="match status" value="1"/>
</dbReference>
<dbReference type="InterPro" id="IPR011006">
    <property type="entry name" value="CheY-like_superfamily"/>
</dbReference>
<keyword evidence="5" id="KW-1185">Reference proteome</keyword>
<accession>A0A2T8HG63</accession>
<dbReference type="OrthoDB" id="9787344at2"/>
<name>A0A2T8HG63_9SPHI</name>
<feature type="domain" description="Response regulatory" evidence="2">
    <location>
        <begin position="2"/>
        <end position="115"/>
    </location>
</feature>
<dbReference type="InterPro" id="IPR007492">
    <property type="entry name" value="LytTR_DNA-bd_dom"/>
</dbReference>
<dbReference type="GO" id="GO:0003677">
    <property type="term" value="F:DNA binding"/>
    <property type="evidence" value="ECO:0007669"/>
    <property type="project" value="UniProtKB-KW"/>
</dbReference>
<organism evidence="4 5">
    <name type="scientific">Sphingobacterium corticibacter</name>
    <dbReference type="NCBI Taxonomy" id="2171749"/>
    <lineage>
        <taxon>Bacteria</taxon>
        <taxon>Pseudomonadati</taxon>
        <taxon>Bacteroidota</taxon>
        <taxon>Sphingobacteriia</taxon>
        <taxon>Sphingobacteriales</taxon>
        <taxon>Sphingobacteriaceae</taxon>
        <taxon>Sphingobacterium</taxon>
    </lineage>
</organism>
<dbReference type="SUPFAM" id="SSF52172">
    <property type="entry name" value="CheY-like"/>
    <property type="match status" value="1"/>
</dbReference>
<proteinExistence type="predicted"/>
<dbReference type="PANTHER" id="PTHR37299">
    <property type="entry name" value="TRANSCRIPTIONAL REGULATOR-RELATED"/>
    <property type="match status" value="1"/>
</dbReference>
<protein>
    <submittedName>
        <fullName evidence="4">DNA-binding response regulator</fullName>
    </submittedName>
</protein>
<feature type="modified residue" description="4-aspartylphosphate" evidence="1">
    <location>
        <position position="55"/>
    </location>
</feature>
<dbReference type="RefSeq" id="WP_116776788.1">
    <property type="nucleotide sequence ID" value="NZ_QDKG01000006.1"/>
</dbReference>
<comment type="caution">
    <text evidence="4">The sequence shown here is derived from an EMBL/GenBank/DDBJ whole genome shotgun (WGS) entry which is preliminary data.</text>
</comment>
<dbReference type="InterPro" id="IPR046947">
    <property type="entry name" value="LytR-like"/>
</dbReference>
<dbReference type="PROSITE" id="PS50110">
    <property type="entry name" value="RESPONSE_REGULATORY"/>
    <property type="match status" value="1"/>
</dbReference>
<feature type="domain" description="HTH LytTR-type" evidence="3">
    <location>
        <begin position="143"/>
        <end position="250"/>
    </location>
</feature>
<evidence type="ECO:0000259" key="2">
    <source>
        <dbReference type="PROSITE" id="PS50110"/>
    </source>
</evidence>
<dbReference type="SMART" id="SM00448">
    <property type="entry name" value="REC"/>
    <property type="match status" value="1"/>
</dbReference>
<dbReference type="Gene3D" id="3.40.50.2300">
    <property type="match status" value="1"/>
</dbReference>
<dbReference type="AlphaFoldDB" id="A0A2T8HG63"/>
<dbReference type="PANTHER" id="PTHR37299:SF1">
    <property type="entry name" value="STAGE 0 SPORULATION PROTEIN A HOMOLOG"/>
    <property type="match status" value="1"/>
</dbReference>
<dbReference type="PROSITE" id="PS50930">
    <property type="entry name" value="HTH_LYTTR"/>
    <property type="match status" value="1"/>
</dbReference>
<dbReference type="FunFam" id="3.40.50.2300:FF:000361">
    <property type="entry name" value="Two-component system response regulator"/>
    <property type="match status" value="1"/>
</dbReference>
<dbReference type="GO" id="GO:0000156">
    <property type="term" value="F:phosphorelay response regulator activity"/>
    <property type="evidence" value="ECO:0007669"/>
    <property type="project" value="InterPro"/>
</dbReference>
<sequence length="250" mass="29038">MKILIVEDEKPNADRLKRLLRELRPQAEVVAVLESIADTVEWLSANPCPDLMLMDVRLSDGLSFEILEREPIPCPIIFTTAYDEYAVRAFKHNSVDYLLKPVEKEELLAALNKVGSQQANVLDQSTLEGLLNFFQPKKFRKRFLLPYKDGYKSILVQDVIFFYSEWKITRAHLTDGNEEVIPLTMEELEQQLDPSIFFRANRQFILCVDAIGQVHNYFNGKLKVDVKNNPELEVIISREKAPMFKNWLNY</sequence>
<dbReference type="EMBL" id="QDKG01000006">
    <property type="protein sequence ID" value="PVH24390.1"/>
    <property type="molecule type" value="Genomic_DNA"/>
</dbReference>
<gene>
    <name evidence="4" type="ORF">DC487_15020</name>
</gene>
<dbReference type="SMART" id="SM00850">
    <property type="entry name" value="LytTR"/>
    <property type="match status" value="1"/>
</dbReference>
<keyword evidence="1" id="KW-0597">Phosphoprotein</keyword>
<evidence type="ECO:0000313" key="5">
    <source>
        <dbReference type="Proteomes" id="UP000245627"/>
    </source>
</evidence>
<dbReference type="Pfam" id="PF00072">
    <property type="entry name" value="Response_reg"/>
    <property type="match status" value="1"/>
</dbReference>
<evidence type="ECO:0000313" key="4">
    <source>
        <dbReference type="EMBL" id="PVH24390.1"/>
    </source>
</evidence>
<dbReference type="Pfam" id="PF04397">
    <property type="entry name" value="LytTR"/>
    <property type="match status" value="1"/>
</dbReference>
<dbReference type="Proteomes" id="UP000245627">
    <property type="component" value="Unassembled WGS sequence"/>
</dbReference>
<dbReference type="InterPro" id="IPR001789">
    <property type="entry name" value="Sig_transdc_resp-reg_receiver"/>
</dbReference>